<feature type="region of interest" description="Disordered" evidence="1">
    <location>
        <begin position="1"/>
        <end position="20"/>
    </location>
</feature>
<sequence>MPNPTSSVTRRHRRPAGLGQVDAGLAELRGDGARMAPHWVVPPMAAAAPVPPALIRGIAVSAASARLVGSMPGYGD</sequence>
<dbReference type="RefSeq" id="WP_173262952.1">
    <property type="nucleotide sequence ID" value="NZ_BLLG01000003.1"/>
</dbReference>
<dbReference type="EMBL" id="BLLG01000003">
    <property type="protein sequence ID" value="GFH35036.1"/>
    <property type="molecule type" value="Genomic_DNA"/>
</dbReference>
<protein>
    <submittedName>
        <fullName evidence="2">Uncharacterized protein</fullName>
    </submittedName>
</protein>
<evidence type="ECO:0000313" key="3">
    <source>
        <dbReference type="Proteomes" id="UP000484988"/>
    </source>
</evidence>
<comment type="caution">
    <text evidence="2">The sequence shown here is derived from an EMBL/GenBank/DDBJ whole genome shotgun (WGS) entry which is preliminary data.</text>
</comment>
<gene>
    <name evidence="2" type="ORF">SCWH03_12500</name>
</gene>
<evidence type="ECO:0000313" key="2">
    <source>
        <dbReference type="EMBL" id="GFH35036.1"/>
    </source>
</evidence>
<dbReference type="Proteomes" id="UP000484988">
    <property type="component" value="Unassembled WGS sequence"/>
</dbReference>
<keyword evidence="3" id="KW-1185">Reference proteome</keyword>
<reference evidence="2 3" key="1">
    <citation type="submission" date="2020-02" db="EMBL/GenBank/DDBJ databases">
        <title>Whole Genome Shotgun Sequence of Streptomyces sp. strain CWH03.</title>
        <authorList>
            <person name="Dohra H."/>
            <person name="Kodani S."/>
            <person name="Yamamura H."/>
        </authorList>
    </citation>
    <scope>NUCLEOTIDE SEQUENCE [LARGE SCALE GENOMIC DNA]</scope>
    <source>
        <strain evidence="2 3">CWH03</strain>
    </source>
</reference>
<proteinExistence type="predicted"/>
<evidence type="ECO:0000256" key="1">
    <source>
        <dbReference type="SAM" id="MobiDB-lite"/>
    </source>
</evidence>
<name>A0A6A0AQ18_9ACTN</name>
<accession>A0A6A0AQ18</accession>
<organism evidence="2 3">
    <name type="scientific">Streptomyces pacificus</name>
    <dbReference type="NCBI Taxonomy" id="2705029"/>
    <lineage>
        <taxon>Bacteria</taxon>
        <taxon>Bacillati</taxon>
        <taxon>Actinomycetota</taxon>
        <taxon>Actinomycetes</taxon>
        <taxon>Kitasatosporales</taxon>
        <taxon>Streptomycetaceae</taxon>
        <taxon>Streptomyces</taxon>
    </lineage>
</organism>
<dbReference type="AlphaFoldDB" id="A0A6A0AQ18"/>